<keyword evidence="3" id="KW-1185">Reference proteome</keyword>
<proteinExistence type="predicted"/>
<organism evidence="2 3">
    <name type="scientific">Canna indica</name>
    <name type="common">Indian-shot</name>
    <dbReference type="NCBI Taxonomy" id="4628"/>
    <lineage>
        <taxon>Eukaryota</taxon>
        <taxon>Viridiplantae</taxon>
        <taxon>Streptophyta</taxon>
        <taxon>Embryophyta</taxon>
        <taxon>Tracheophyta</taxon>
        <taxon>Spermatophyta</taxon>
        <taxon>Magnoliopsida</taxon>
        <taxon>Liliopsida</taxon>
        <taxon>Zingiberales</taxon>
        <taxon>Cannaceae</taxon>
        <taxon>Canna</taxon>
    </lineage>
</organism>
<keyword evidence="1" id="KW-0472">Membrane</keyword>
<keyword evidence="1" id="KW-0812">Transmembrane</keyword>
<sequence>MAIRRWELGLATAATERKKRGDEGSMAGGQEWRSVLGGAHGRPWARARGFLGFIQIEIGREVKWGAVNAVICWLALFLLCWNWTKEVDKEEMKQRY</sequence>
<evidence type="ECO:0000313" key="3">
    <source>
        <dbReference type="Proteomes" id="UP001327560"/>
    </source>
</evidence>
<dbReference type="AlphaFoldDB" id="A0AAQ3K623"/>
<evidence type="ECO:0000313" key="2">
    <source>
        <dbReference type="EMBL" id="WOL01418.1"/>
    </source>
</evidence>
<evidence type="ECO:0000256" key="1">
    <source>
        <dbReference type="SAM" id="Phobius"/>
    </source>
</evidence>
<name>A0AAQ3K623_9LILI</name>
<dbReference type="EMBL" id="CP136892">
    <property type="protein sequence ID" value="WOL01418.1"/>
    <property type="molecule type" value="Genomic_DNA"/>
</dbReference>
<reference evidence="2 3" key="1">
    <citation type="submission" date="2023-10" db="EMBL/GenBank/DDBJ databases">
        <title>Chromosome-scale genome assembly provides insights into flower coloration mechanisms of Canna indica.</title>
        <authorList>
            <person name="Li C."/>
        </authorList>
    </citation>
    <scope>NUCLEOTIDE SEQUENCE [LARGE SCALE GENOMIC DNA]</scope>
    <source>
        <tissue evidence="2">Flower</tissue>
    </source>
</reference>
<gene>
    <name evidence="2" type="ORF">Cni_G10134</name>
</gene>
<keyword evidence="1" id="KW-1133">Transmembrane helix</keyword>
<feature type="transmembrane region" description="Helical" evidence="1">
    <location>
        <begin position="64"/>
        <end position="84"/>
    </location>
</feature>
<accession>A0AAQ3K623</accession>
<dbReference type="Proteomes" id="UP001327560">
    <property type="component" value="Chromosome 3"/>
</dbReference>
<protein>
    <submittedName>
        <fullName evidence="2">Uncharacterized protein</fullName>
    </submittedName>
</protein>